<dbReference type="InterPro" id="IPR050736">
    <property type="entry name" value="Sensor_HK_Regulatory"/>
</dbReference>
<keyword evidence="5 10" id="KW-0418">Kinase</keyword>
<dbReference type="InterPro" id="IPR004358">
    <property type="entry name" value="Sig_transdc_His_kin-like_C"/>
</dbReference>
<dbReference type="SUPFAM" id="SSF47384">
    <property type="entry name" value="Homodimeric domain of signal transducing histidine kinase"/>
    <property type="match status" value="1"/>
</dbReference>
<feature type="transmembrane region" description="Helical" evidence="7">
    <location>
        <begin position="286"/>
        <end position="307"/>
    </location>
</feature>
<dbReference type="CDD" id="cd00082">
    <property type="entry name" value="HisKA"/>
    <property type="match status" value="1"/>
</dbReference>
<dbReference type="Pfam" id="PF00512">
    <property type="entry name" value="HisKA"/>
    <property type="match status" value="1"/>
</dbReference>
<keyword evidence="6" id="KW-0902">Two-component regulatory system</keyword>
<evidence type="ECO:0000256" key="5">
    <source>
        <dbReference type="ARBA" id="ARBA00022777"/>
    </source>
</evidence>
<dbReference type="InterPro" id="IPR003594">
    <property type="entry name" value="HATPase_dom"/>
</dbReference>
<keyword evidence="7" id="KW-0472">Membrane</keyword>
<dbReference type="EC" id="2.7.13.3" evidence="2"/>
<dbReference type="InterPro" id="IPR054327">
    <property type="entry name" value="His-kinase-like_sensor"/>
</dbReference>
<dbReference type="EMBL" id="FOTW01000026">
    <property type="protein sequence ID" value="SFM65015.1"/>
    <property type="molecule type" value="Genomic_DNA"/>
</dbReference>
<dbReference type="PANTHER" id="PTHR43711">
    <property type="entry name" value="TWO-COMPONENT HISTIDINE KINASE"/>
    <property type="match status" value="1"/>
</dbReference>
<sequence>MWQRTWRKVDVRWLLAAFGLLLIAGTWTMTMVQLSSTRQAQIADARRDARGLARLFDEHASRTIVAADQAVIFLRHRYSSLGMGLDIGRELREGLGPSDLYNLFSIVDGNADVVLSSKPFKPMNLADRAHISVHRDGALGDALYISQPVLGRVSQRWSLQLTRRIGGPEGAFKGVVVTSLDPSYFTRLYEQIDVGQRGSIALVGADGVVRARRVGGDDSRGQDIGSSAVFATMRRGAQGVFDDAGPIDGRQRIYAYEKLRAYPLYVLVGIDLEERLAGHAAGRVQALALAAAVTLLIGLVCAGFIVMTGRLIDSREQAIAASLAKSRFLSNMSHELRTPLNGILGYSELLAEELGEGTRGGFARAVHECGMRLFGLIESVLELSALESGKTVVELHAEPLAEVARQALAGHAGAAAARQLSLECELAPQLGALLVCDRAKLLRVLDILLRNAVAASAPGRVCLRMAPGADGLLVQVADHGQGVPAELRRQIFQKFSPLDDSPSRAKDGAALGLAIAARLVELMGGRIWVEAAAGAPGAIFSFTLPLRRADLAPPAPLAAVAPLEEPA</sequence>
<dbReference type="CDD" id="cd12914">
    <property type="entry name" value="PDC1_DGC_like"/>
    <property type="match status" value="1"/>
</dbReference>
<dbReference type="STRING" id="758825.SAMN02982985_04835"/>
<dbReference type="InterPro" id="IPR005467">
    <property type="entry name" value="His_kinase_dom"/>
</dbReference>
<keyword evidence="4" id="KW-0808">Transferase</keyword>
<dbReference type="GO" id="GO:0005524">
    <property type="term" value="F:ATP binding"/>
    <property type="evidence" value="ECO:0007669"/>
    <property type="project" value="InterPro"/>
</dbReference>
<dbReference type="InterPro" id="IPR002078">
    <property type="entry name" value="Sigma_54_int"/>
</dbReference>
<dbReference type="RefSeq" id="WP_093390263.1">
    <property type="nucleotide sequence ID" value="NZ_FOTW01000026.1"/>
</dbReference>
<dbReference type="PROSITE" id="PS50109">
    <property type="entry name" value="HIS_KIN"/>
    <property type="match status" value="1"/>
</dbReference>
<dbReference type="InterPro" id="IPR036890">
    <property type="entry name" value="HATPase_C_sf"/>
</dbReference>
<dbReference type="OrthoDB" id="567977at2"/>
<evidence type="ECO:0000259" key="9">
    <source>
        <dbReference type="PROSITE" id="PS50109"/>
    </source>
</evidence>
<name>A0A1I4SKQ4_9BURK</name>
<dbReference type="Gene3D" id="1.10.287.130">
    <property type="match status" value="1"/>
</dbReference>
<protein>
    <recommendedName>
        <fullName evidence="2">histidine kinase</fullName>
        <ecNumber evidence="2">2.7.13.3</ecNumber>
    </recommendedName>
</protein>
<evidence type="ECO:0000256" key="7">
    <source>
        <dbReference type="SAM" id="Phobius"/>
    </source>
</evidence>
<dbReference type="Gene3D" id="3.30.565.10">
    <property type="entry name" value="Histidine kinase-like ATPase, C-terminal domain"/>
    <property type="match status" value="1"/>
</dbReference>
<feature type="domain" description="Histidine kinase" evidence="9">
    <location>
        <begin position="331"/>
        <end position="548"/>
    </location>
</feature>
<keyword evidence="7" id="KW-1133">Transmembrane helix</keyword>
<keyword evidence="3" id="KW-0597">Phosphoprotein</keyword>
<dbReference type="CDD" id="cd12915">
    <property type="entry name" value="PDC2_DGC_like"/>
    <property type="match status" value="1"/>
</dbReference>
<dbReference type="Gene3D" id="3.30.450.20">
    <property type="entry name" value="PAS domain"/>
    <property type="match status" value="2"/>
</dbReference>
<dbReference type="SMART" id="SM00388">
    <property type="entry name" value="HisKA"/>
    <property type="match status" value="1"/>
</dbReference>
<evidence type="ECO:0000256" key="1">
    <source>
        <dbReference type="ARBA" id="ARBA00000085"/>
    </source>
</evidence>
<evidence type="ECO:0000256" key="2">
    <source>
        <dbReference type="ARBA" id="ARBA00012438"/>
    </source>
</evidence>
<feature type="domain" description="Sigma-54 factor interaction" evidence="8">
    <location>
        <begin position="349"/>
        <end position="496"/>
    </location>
</feature>
<dbReference type="PANTHER" id="PTHR43711:SF26">
    <property type="entry name" value="SENSOR HISTIDINE KINASE RCSC"/>
    <property type="match status" value="1"/>
</dbReference>
<dbReference type="InterPro" id="IPR003661">
    <property type="entry name" value="HisK_dim/P_dom"/>
</dbReference>
<dbReference type="AlphaFoldDB" id="A0A1I4SKQ4"/>
<keyword evidence="11" id="KW-1185">Reference proteome</keyword>
<gene>
    <name evidence="10" type="ORF">SAMN02982985_04835</name>
</gene>
<keyword evidence="7" id="KW-0812">Transmembrane</keyword>
<evidence type="ECO:0000256" key="6">
    <source>
        <dbReference type="ARBA" id="ARBA00023012"/>
    </source>
</evidence>
<accession>A0A1I4SKQ4</accession>
<dbReference type="InterPro" id="IPR036097">
    <property type="entry name" value="HisK_dim/P_sf"/>
</dbReference>
<dbReference type="PROSITE" id="PS50045">
    <property type="entry name" value="SIGMA54_INTERACT_4"/>
    <property type="match status" value="1"/>
</dbReference>
<dbReference type="SMART" id="SM00387">
    <property type="entry name" value="HATPase_c"/>
    <property type="match status" value="1"/>
</dbReference>
<evidence type="ECO:0000256" key="3">
    <source>
        <dbReference type="ARBA" id="ARBA00022553"/>
    </source>
</evidence>
<dbReference type="SUPFAM" id="SSF55874">
    <property type="entry name" value="ATPase domain of HSP90 chaperone/DNA topoisomerase II/histidine kinase"/>
    <property type="match status" value="1"/>
</dbReference>
<dbReference type="Proteomes" id="UP000199470">
    <property type="component" value="Unassembled WGS sequence"/>
</dbReference>
<proteinExistence type="predicted"/>
<evidence type="ECO:0000256" key="4">
    <source>
        <dbReference type="ARBA" id="ARBA00022679"/>
    </source>
</evidence>
<reference evidence="10 11" key="1">
    <citation type="submission" date="2016-10" db="EMBL/GenBank/DDBJ databases">
        <authorList>
            <person name="de Groot N.N."/>
        </authorList>
    </citation>
    <scope>NUCLEOTIDE SEQUENCE [LARGE SCALE GENOMIC DNA]</scope>
    <source>
        <strain evidence="10 11">ATCC 43154</strain>
    </source>
</reference>
<evidence type="ECO:0000313" key="10">
    <source>
        <dbReference type="EMBL" id="SFM65015.1"/>
    </source>
</evidence>
<evidence type="ECO:0000259" key="8">
    <source>
        <dbReference type="PROSITE" id="PS50045"/>
    </source>
</evidence>
<dbReference type="PRINTS" id="PR00344">
    <property type="entry name" value="BCTRLSENSOR"/>
</dbReference>
<dbReference type="Pfam" id="PF02518">
    <property type="entry name" value="HATPase_c"/>
    <property type="match status" value="1"/>
</dbReference>
<dbReference type="GO" id="GO:0006355">
    <property type="term" value="P:regulation of DNA-templated transcription"/>
    <property type="evidence" value="ECO:0007669"/>
    <property type="project" value="InterPro"/>
</dbReference>
<comment type="catalytic activity">
    <reaction evidence="1">
        <text>ATP + protein L-histidine = ADP + protein N-phospho-L-histidine.</text>
        <dbReference type="EC" id="2.7.13.3"/>
    </reaction>
</comment>
<dbReference type="Pfam" id="PF22588">
    <property type="entry name" value="dCache_1_like"/>
    <property type="match status" value="1"/>
</dbReference>
<dbReference type="GO" id="GO:0000155">
    <property type="term" value="F:phosphorelay sensor kinase activity"/>
    <property type="evidence" value="ECO:0007669"/>
    <property type="project" value="InterPro"/>
</dbReference>
<organism evidence="10 11">
    <name type="scientific">Rugamonas rubra</name>
    <dbReference type="NCBI Taxonomy" id="758825"/>
    <lineage>
        <taxon>Bacteria</taxon>
        <taxon>Pseudomonadati</taxon>
        <taxon>Pseudomonadota</taxon>
        <taxon>Betaproteobacteria</taxon>
        <taxon>Burkholderiales</taxon>
        <taxon>Oxalobacteraceae</taxon>
        <taxon>Telluria group</taxon>
        <taxon>Rugamonas</taxon>
    </lineage>
</organism>
<evidence type="ECO:0000313" key="11">
    <source>
        <dbReference type="Proteomes" id="UP000199470"/>
    </source>
</evidence>